<dbReference type="PROSITE" id="PS50106">
    <property type="entry name" value="PDZ"/>
    <property type="match status" value="1"/>
</dbReference>
<feature type="domain" description="Peptidase S55" evidence="2">
    <location>
        <begin position="200"/>
        <end position="437"/>
    </location>
</feature>
<gene>
    <name evidence="3" type="primary">spoIVB</name>
    <name evidence="3" type="ORF">AN618_05420</name>
</gene>
<evidence type="ECO:0000313" key="4">
    <source>
        <dbReference type="Proteomes" id="UP000070427"/>
    </source>
</evidence>
<dbReference type="InterPro" id="IPR008763">
    <property type="entry name" value="Peptidase_S55"/>
</dbReference>
<sequence length="437" mass="47964">MVVTNNRKIVGILLAVLITLLSFSPQFSALYRFPDKVKIIEGKEHVIDIGIPLKFQLFTKTRNSLTINGSSLQDKISVNLGNPLSIRSSRLGTYDLEFRLFGIIPVKKMKLEVLPEIKVVPGGHSIGVKLRPNGVIVVGIASVVDEQGKAYYPAKNAGIQVGDTVILVNGQKIYTADDLAEIINRDEDKVIDLTVKRNDKTFNTRLSAVKNNHGIYQIGLWVRDIAAGVGTLTFYDPKSGYYGALGHIISDSDTGKVVEVGQGEIIRASITNVVPAKKNVPGEKRGVFVEEEDVIGNILINTPFGIFGKTYKPVINPLFGEIPVALSSYAHEGKAQILTVIDGEKIEKFDIEIQKIIKQDYPSTKGMIIKITDPRLLEKAGGIVQGMSGSPIIQDGCLIGAVTHVFVNDPTRGYGVFAEWMIEEISKLKSERQVYKY</sequence>
<keyword evidence="4" id="KW-1185">Reference proteome</keyword>
<evidence type="ECO:0000259" key="2">
    <source>
        <dbReference type="PROSITE" id="PS51494"/>
    </source>
</evidence>
<dbReference type="STRING" id="520764.AN618_05420"/>
<dbReference type="RefSeq" id="WP_066351957.1">
    <property type="nucleotide sequence ID" value="NZ_LOED01000004.1"/>
</dbReference>
<dbReference type="InterPro" id="IPR036034">
    <property type="entry name" value="PDZ_sf"/>
</dbReference>
<dbReference type="FunCoup" id="A0A140LC75">
    <property type="interactions" value="61"/>
</dbReference>
<protein>
    <submittedName>
        <fullName evidence="3">SpoIVB peptidase</fullName>
        <ecNumber evidence="3">3.4.21.116</ecNumber>
    </submittedName>
</protein>
<dbReference type="PATRIC" id="fig|520764.3.peg.572"/>
<dbReference type="PROSITE" id="PS51494">
    <property type="entry name" value="SPOIVB"/>
    <property type="match status" value="1"/>
</dbReference>
<dbReference type="OrthoDB" id="9765242at2"/>
<dbReference type="InterPro" id="IPR014219">
    <property type="entry name" value="SpoIVB"/>
</dbReference>
<accession>A0A140LC75</accession>
<dbReference type="AlphaFoldDB" id="A0A140LC75"/>
<dbReference type="InParanoid" id="A0A140LC75"/>
<keyword evidence="3" id="KW-0378">Hydrolase</keyword>
<evidence type="ECO:0000259" key="1">
    <source>
        <dbReference type="PROSITE" id="PS50106"/>
    </source>
</evidence>
<dbReference type="Pfam" id="PF05580">
    <property type="entry name" value="Peptidase_S55"/>
    <property type="match status" value="1"/>
</dbReference>
<dbReference type="EC" id="3.4.21.116" evidence="3"/>
<feature type="domain" description="PDZ" evidence="1">
    <location>
        <begin position="114"/>
        <end position="198"/>
    </location>
</feature>
<organism evidence="3 4">
    <name type="scientific">Fervidicola ferrireducens</name>
    <dbReference type="NCBI Taxonomy" id="520764"/>
    <lineage>
        <taxon>Bacteria</taxon>
        <taxon>Bacillati</taxon>
        <taxon>Bacillota</taxon>
        <taxon>Clostridia</taxon>
        <taxon>Thermosediminibacterales</taxon>
        <taxon>Thermosediminibacteraceae</taxon>
        <taxon>Fervidicola</taxon>
    </lineage>
</organism>
<dbReference type="Proteomes" id="UP000070427">
    <property type="component" value="Unassembled WGS sequence"/>
</dbReference>
<dbReference type="Gene3D" id="2.30.42.10">
    <property type="match status" value="1"/>
</dbReference>
<dbReference type="Pfam" id="PF17820">
    <property type="entry name" value="PDZ_6"/>
    <property type="match status" value="1"/>
</dbReference>
<dbReference type="EMBL" id="LOED01000004">
    <property type="protein sequence ID" value="KXG78150.1"/>
    <property type="molecule type" value="Genomic_DNA"/>
</dbReference>
<comment type="caution">
    <text evidence="3">The sequence shown here is derived from an EMBL/GenBank/DDBJ whole genome shotgun (WGS) entry which is preliminary data.</text>
</comment>
<dbReference type="InterPro" id="IPR001478">
    <property type="entry name" value="PDZ"/>
</dbReference>
<evidence type="ECO:0000313" key="3">
    <source>
        <dbReference type="EMBL" id="KXG78150.1"/>
    </source>
</evidence>
<dbReference type="SUPFAM" id="SSF50494">
    <property type="entry name" value="Trypsin-like serine proteases"/>
    <property type="match status" value="1"/>
</dbReference>
<dbReference type="InterPro" id="IPR041489">
    <property type="entry name" value="PDZ_6"/>
</dbReference>
<dbReference type="NCBIfam" id="TIGR02860">
    <property type="entry name" value="spore_IV_B"/>
    <property type="match status" value="1"/>
</dbReference>
<dbReference type="GO" id="GO:0016787">
    <property type="term" value="F:hydrolase activity"/>
    <property type="evidence" value="ECO:0007669"/>
    <property type="project" value="UniProtKB-KW"/>
</dbReference>
<proteinExistence type="predicted"/>
<reference evidence="3 4" key="1">
    <citation type="submission" date="2015-12" db="EMBL/GenBank/DDBJ databases">
        <title>Draft genome sequnece of Fervidicola ferrireducens strain Y170.</title>
        <authorList>
            <person name="Patel B.K."/>
        </authorList>
    </citation>
    <scope>NUCLEOTIDE SEQUENCE [LARGE SCALE GENOMIC DNA]</scope>
    <source>
        <strain evidence="3 4">Y170</strain>
    </source>
</reference>
<dbReference type="InterPro" id="IPR009003">
    <property type="entry name" value="Peptidase_S1_PA"/>
</dbReference>
<dbReference type="SUPFAM" id="SSF50156">
    <property type="entry name" value="PDZ domain-like"/>
    <property type="match status" value="1"/>
</dbReference>
<name>A0A140LC75_9FIRM</name>